<dbReference type="NCBIfam" id="TIGR01217">
    <property type="entry name" value="ac_ac_CoA_syn"/>
    <property type="match status" value="1"/>
</dbReference>
<dbReference type="AlphaFoldDB" id="A0A6A5Y4W3"/>
<proteinExistence type="predicted"/>
<dbReference type="InterPro" id="IPR005914">
    <property type="entry name" value="Acac_CoA_synth"/>
</dbReference>
<dbReference type="SUPFAM" id="SSF56801">
    <property type="entry name" value="Acetyl-CoA synthetase-like"/>
    <property type="match status" value="1"/>
</dbReference>
<reference evidence="2" key="1">
    <citation type="journal article" date="2020" name="Stud. Mycol.">
        <title>101 Dothideomycetes genomes: a test case for predicting lifestyles and emergence of pathogens.</title>
        <authorList>
            <person name="Haridas S."/>
            <person name="Albert R."/>
            <person name="Binder M."/>
            <person name="Bloem J."/>
            <person name="Labutti K."/>
            <person name="Salamov A."/>
            <person name="Andreopoulos B."/>
            <person name="Baker S."/>
            <person name="Barry K."/>
            <person name="Bills G."/>
            <person name="Bluhm B."/>
            <person name="Cannon C."/>
            <person name="Castanera R."/>
            <person name="Culley D."/>
            <person name="Daum C."/>
            <person name="Ezra D."/>
            <person name="Gonzalez J."/>
            <person name="Henrissat B."/>
            <person name="Kuo A."/>
            <person name="Liang C."/>
            <person name="Lipzen A."/>
            <person name="Lutzoni F."/>
            <person name="Magnuson J."/>
            <person name="Mondo S."/>
            <person name="Nolan M."/>
            <person name="Ohm R."/>
            <person name="Pangilinan J."/>
            <person name="Park H.-J."/>
            <person name="Ramirez L."/>
            <person name="Alfaro M."/>
            <person name="Sun H."/>
            <person name="Tritt A."/>
            <person name="Yoshinaga Y."/>
            <person name="Zwiers L.-H."/>
            <person name="Turgeon B."/>
            <person name="Goodwin S."/>
            <person name="Spatafora J."/>
            <person name="Crous P."/>
            <person name="Grigoriev I."/>
        </authorList>
    </citation>
    <scope>NUCLEOTIDE SEQUENCE</scope>
    <source>
        <strain evidence="2">CBS 175.79</strain>
    </source>
</reference>
<sequence length="679" mass="75705">MKTPLWKPRDVKDTNISKFFDFINEKHNMKFQTYEELHKWSVDGKSSWDFWRLAYNWLELAPRGIEDSGRVVDSKVTGNLLPPPRFFPDSMFNIAELILRGTKDEDIAIHFVREGVKGIAKVTWREIREQVTAIRDAMLNFGIKTGDIIAAVISNSVYAVCLCLATLSIGAVWCSSSPDLGPEAIVDRYAQVDPKLIFADDGYIYAGKLIQLQNRISQWSETIAKLAPSLQGVVIIPYCKLAMPMSKIRFGLSYDNFLQHARNRDPQLDFHLLPFSHPAFIVFSSGTTGKPKCIVHSAGGVALKVRIDSVLQHDIRKSDIVFQYTTTSWVMWLLNFLNLGVCRSMLLYDGSPFHPTPTILLQLAQDVGVSVFGTSPRYLSDLRNRGILPQKQFDLGNLRIVTSTGAVLSTELYEWFYGGAFPSQIHLISMSGGTDIAGSFVGGTPLLPVYPGEIQAKVLGMAVEIFDPTQRGPVSVEASGGVGELVCTRPFPSQPLRFHGQGGANKYESSYFAQYGPKVWCQGDLIRRFADTGGLAILGRSDGVLNPSGVRFGSAEIYAVTETFVDIKDSLCVGQRREWDVDERVLLFVMMKDGVKFTADLEQRLKDSIRKMYTSRHVPKYIFEVADIPYTVNGKKCEINVKHIVCCRDMAVSGTVANPAALELYKRFQNLPSGSESKL</sequence>
<dbReference type="NCBIfam" id="NF002937">
    <property type="entry name" value="PRK03584.1"/>
    <property type="match status" value="1"/>
</dbReference>
<dbReference type="GO" id="GO:0030729">
    <property type="term" value="F:acetoacetate-CoA ligase activity"/>
    <property type="evidence" value="ECO:0007669"/>
    <property type="project" value="InterPro"/>
</dbReference>
<gene>
    <name evidence="2" type="ORF">BU24DRAFT_365901</name>
</gene>
<dbReference type="Gene3D" id="3.40.50.12780">
    <property type="entry name" value="N-terminal domain of ligase-like"/>
    <property type="match status" value="1"/>
</dbReference>
<dbReference type="InterPro" id="IPR000873">
    <property type="entry name" value="AMP-dep_synth/lig_dom"/>
</dbReference>
<name>A0A6A5Y4W3_9PLEO</name>
<dbReference type="EMBL" id="ML978067">
    <property type="protein sequence ID" value="KAF2020077.1"/>
    <property type="molecule type" value="Genomic_DNA"/>
</dbReference>
<dbReference type="Gene3D" id="3.30.300.30">
    <property type="match status" value="1"/>
</dbReference>
<dbReference type="PANTHER" id="PTHR42921">
    <property type="entry name" value="ACETOACETYL-COA SYNTHETASE"/>
    <property type="match status" value="1"/>
</dbReference>
<evidence type="ECO:0000313" key="3">
    <source>
        <dbReference type="Proteomes" id="UP000799778"/>
    </source>
</evidence>
<dbReference type="InterPro" id="IPR045851">
    <property type="entry name" value="AMP-bd_C_sf"/>
</dbReference>
<dbReference type="GO" id="GO:0006629">
    <property type="term" value="P:lipid metabolic process"/>
    <property type="evidence" value="ECO:0007669"/>
    <property type="project" value="InterPro"/>
</dbReference>
<dbReference type="PROSITE" id="PS00455">
    <property type="entry name" value="AMP_BINDING"/>
    <property type="match status" value="1"/>
</dbReference>
<evidence type="ECO:0000259" key="1">
    <source>
        <dbReference type="Pfam" id="PF00501"/>
    </source>
</evidence>
<dbReference type="OrthoDB" id="10253869at2759"/>
<dbReference type="InterPro" id="IPR042099">
    <property type="entry name" value="ANL_N_sf"/>
</dbReference>
<dbReference type="Pfam" id="PF00501">
    <property type="entry name" value="AMP-binding"/>
    <property type="match status" value="1"/>
</dbReference>
<evidence type="ECO:0000313" key="2">
    <source>
        <dbReference type="EMBL" id="KAF2020077.1"/>
    </source>
</evidence>
<dbReference type="Proteomes" id="UP000799778">
    <property type="component" value="Unassembled WGS sequence"/>
</dbReference>
<dbReference type="GeneID" id="54281686"/>
<accession>A0A6A5Y4W3</accession>
<dbReference type="InterPro" id="IPR020845">
    <property type="entry name" value="AMP-binding_CS"/>
</dbReference>
<dbReference type="RefSeq" id="XP_033388416.1">
    <property type="nucleotide sequence ID" value="XM_033524289.1"/>
</dbReference>
<keyword evidence="3" id="KW-1185">Reference proteome</keyword>
<feature type="domain" description="AMP-dependent synthetase/ligase" evidence="1">
    <location>
        <begin position="107"/>
        <end position="490"/>
    </location>
</feature>
<dbReference type="PANTHER" id="PTHR42921:SF4">
    <property type="entry name" value="ACETOACETYL-COA SYNTHASE (AFU_ORTHOLOGUE AFUA_8G04770)"/>
    <property type="match status" value="1"/>
</dbReference>
<protein>
    <submittedName>
        <fullName evidence="2">Acetoacetyl-synthase</fullName>
    </submittedName>
</protein>
<organism evidence="2 3">
    <name type="scientific">Aaosphaeria arxii CBS 175.79</name>
    <dbReference type="NCBI Taxonomy" id="1450172"/>
    <lineage>
        <taxon>Eukaryota</taxon>
        <taxon>Fungi</taxon>
        <taxon>Dikarya</taxon>
        <taxon>Ascomycota</taxon>
        <taxon>Pezizomycotina</taxon>
        <taxon>Dothideomycetes</taxon>
        <taxon>Pleosporomycetidae</taxon>
        <taxon>Pleosporales</taxon>
        <taxon>Pleosporales incertae sedis</taxon>
        <taxon>Aaosphaeria</taxon>
    </lineage>
</organism>